<feature type="DNA-binding region" description="H-T-H motif" evidence="4">
    <location>
        <begin position="39"/>
        <end position="58"/>
    </location>
</feature>
<evidence type="ECO:0000313" key="6">
    <source>
        <dbReference type="EMBL" id="SBW03125.1"/>
    </source>
</evidence>
<accession>A0A212JV24</accession>
<keyword evidence="2 4" id="KW-0238">DNA-binding</keyword>
<feature type="domain" description="HTH tetR-type" evidence="5">
    <location>
        <begin position="16"/>
        <end position="76"/>
    </location>
</feature>
<organism evidence="6">
    <name type="scientific">uncultured Alphaproteobacteria bacterium</name>
    <dbReference type="NCBI Taxonomy" id="91750"/>
    <lineage>
        <taxon>Bacteria</taxon>
        <taxon>Pseudomonadati</taxon>
        <taxon>Pseudomonadota</taxon>
        <taxon>Alphaproteobacteria</taxon>
        <taxon>environmental samples</taxon>
    </lineage>
</organism>
<dbReference type="PROSITE" id="PS01081">
    <property type="entry name" value="HTH_TETR_1"/>
    <property type="match status" value="1"/>
</dbReference>
<dbReference type="GO" id="GO:0000976">
    <property type="term" value="F:transcription cis-regulatory region binding"/>
    <property type="evidence" value="ECO:0007669"/>
    <property type="project" value="TreeGrafter"/>
</dbReference>
<name>A0A212JV24_9PROT</name>
<protein>
    <submittedName>
        <fullName evidence="6">Transcriptional regulator</fullName>
    </submittedName>
</protein>
<dbReference type="SUPFAM" id="SSF48498">
    <property type="entry name" value="Tetracyclin repressor-like, C-terminal domain"/>
    <property type="match status" value="1"/>
</dbReference>
<dbReference type="Pfam" id="PF00440">
    <property type="entry name" value="TetR_N"/>
    <property type="match status" value="1"/>
</dbReference>
<keyword evidence="3" id="KW-0804">Transcription</keyword>
<dbReference type="PRINTS" id="PR00455">
    <property type="entry name" value="HTHTETR"/>
</dbReference>
<sequence length="197" mass="21167">MISSPKRRSIGARPNPAAEAAILAAAREVIAEKGYAGFSIEEVARRAGAGKPTVYRRWPTKAELFVAVYSDDKAAAMAPPDTGALASDVAEYTARLWRFWRETPLGRTFRALIAEAQTGEAALAALRDKFLAERLPDLRRMFAAAAARGEIAPARVDALVELYVGFNWVRLLTGRIAEDADGIAAVAAILVRGGGDR</sequence>
<evidence type="ECO:0000256" key="4">
    <source>
        <dbReference type="PROSITE-ProRule" id="PRU00335"/>
    </source>
</evidence>
<dbReference type="PANTHER" id="PTHR30055:SF148">
    <property type="entry name" value="TETR-FAMILY TRANSCRIPTIONAL REGULATOR"/>
    <property type="match status" value="1"/>
</dbReference>
<dbReference type="EMBL" id="FLUO01000001">
    <property type="protein sequence ID" value="SBW03125.1"/>
    <property type="molecule type" value="Genomic_DNA"/>
</dbReference>
<dbReference type="Gene3D" id="1.10.357.10">
    <property type="entry name" value="Tetracycline Repressor, domain 2"/>
    <property type="match status" value="1"/>
</dbReference>
<dbReference type="AlphaFoldDB" id="A0A212JV24"/>
<proteinExistence type="predicted"/>
<dbReference type="SUPFAM" id="SSF46689">
    <property type="entry name" value="Homeodomain-like"/>
    <property type="match status" value="1"/>
</dbReference>
<dbReference type="InterPro" id="IPR009057">
    <property type="entry name" value="Homeodomain-like_sf"/>
</dbReference>
<gene>
    <name evidence="6" type="ORF">KL86APRO_11684</name>
</gene>
<dbReference type="InterPro" id="IPR036271">
    <property type="entry name" value="Tet_transcr_reg_TetR-rel_C_sf"/>
</dbReference>
<dbReference type="InterPro" id="IPR050109">
    <property type="entry name" value="HTH-type_TetR-like_transc_reg"/>
</dbReference>
<dbReference type="InterPro" id="IPR011075">
    <property type="entry name" value="TetR_C"/>
</dbReference>
<evidence type="ECO:0000256" key="1">
    <source>
        <dbReference type="ARBA" id="ARBA00023015"/>
    </source>
</evidence>
<evidence type="ECO:0000256" key="3">
    <source>
        <dbReference type="ARBA" id="ARBA00023163"/>
    </source>
</evidence>
<evidence type="ECO:0000259" key="5">
    <source>
        <dbReference type="PROSITE" id="PS50977"/>
    </source>
</evidence>
<dbReference type="PROSITE" id="PS50977">
    <property type="entry name" value="HTH_TETR_2"/>
    <property type="match status" value="1"/>
</dbReference>
<dbReference type="Gene3D" id="1.10.10.60">
    <property type="entry name" value="Homeodomain-like"/>
    <property type="match status" value="1"/>
</dbReference>
<keyword evidence="1" id="KW-0805">Transcription regulation</keyword>
<dbReference type="Pfam" id="PF16859">
    <property type="entry name" value="TetR_C_11"/>
    <property type="match status" value="1"/>
</dbReference>
<evidence type="ECO:0000256" key="2">
    <source>
        <dbReference type="ARBA" id="ARBA00023125"/>
    </source>
</evidence>
<dbReference type="InterPro" id="IPR001647">
    <property type="entry name" value="HTH_TetR"/>
</dbReference>
<dbReference type="InterPro" id="IPR023772">
    <property type="entry name" value="DNA-bd_HTH_TetR-type_CS"/>
</dbReference>
<dbReference type="GO" id="GO:0003700">
    <property type="term" value="F:DNA-binding transcription factor activity"/>
    <property type="evidence" value="ECO:0007669"/>
    <property type="project" value="TreeGrafter"/>
</dbReference>
<reference evidence="6" key="1">
    <citation type="submission" date="2016-04" db="EMBL/GenBank/DDBJ databases">
        <authorList>
            <person name="Evans L.H."/>
            <person name="Alamgir A."/>
            <person name="Owens N."/>
            <person name="Weber N.D."/>
            <person name="Virtaneva K."/>
            <person name="Barbian K."/>
            <person name="Babar A."/>
            <person name="Rosenke K."/>
        </authorList>
    </citation>
    <scope>NUCLEOTIDE SEQUENCE</scope>
    <source>
        <strain evidence="6">86</strain>
    </source>
</reference>
<dbReference type="PANTHER" id="PTHR30055">
    <property type="entry name" value="HTH-TYPE TRANSCRIPTIONAL REGULATOR RUTR"/>
    <property type="match status" value="1"/>
</dbReference>